<dbReference type="EMBL" id="BPQB01000015">
    <property type="protein sequence ID" value="GJE90006.1"/>
    <property type="molecule type" value="Genomic_DNA"/>
</dbReference>
<keyword evidence="3" id="KW-1185">Reference proteome</keyword>
<evidence type="ECO:0000313" key="3">
    <source>
        <dbReference type="Proteomes" id="UP000703269"/>
    </source>
</evidence>
<sequence>MYMQMPECVALEAWASLRLDAILLPIAGNVRGPRRSDASSFCSSSSAADLATRRNAPKSPSSDTKAESERRPPAAADRGLHPDHRHEDAHADA</sequence>
<accession>A0A9P3G813</accession>
<comment type="caution">
    <text evidence="2">The sequence shown here is derived from an EMBL/GenBank/DDBJ whole genome shotgun (WGS) entry which is preliminary data.</text>
</comment>
<feature type="compositionally biased region" description="Low complexity" evidence="1">
    <location>
        <begin position="38"/>
        <end position="50"/>
    </location>
</feature>
<proteinExistence type="predicted"/>
<gene>
    <name evidence="2" type="ORF">PsYK624_061270</name>
</gene>
<name>A0A9P3G813_9APHY</name>
<dbReference type="AlphaFoldDB" id="A0A9P3G813"/>
<protein>
    <submittedName>
        <fullName evidence="2">Uncharacterized protein</fullName>
    </submittedName>
</protein>
<feature type="region of interest" description="Disordered" evidence="1">
    <location>
        <begin position="30"/>
        <end position="93"/>
    </location>
</feature>
<evidence type="ECO:0000313" key="2">
    <source>
        <dbReference type="EMBL" id="GJE90006.1"/>
    </source>
</evidence>
<feature type="compositionally biased region" description="Basic and acidic residues" evidence="1">
    <location>
        <begin position="64"/>
        <end position="93"/>
    </location>
</feature>
<dbReference type="Proteomes" id="UP000703269">
    <property type="component" value="Unassembled WGS sequence"/>
</dbReference>
<organism evidence="2 3">
    <name type="scientific">Phanerochaete sordida</name>
    <dbReference type="NCBI Taxonomy" id="48140"/>
    <lineage>
        <taxon>Eukaryota</taxon>
        <taxon>Fungi</taxon>
        <taxon>Dikarya</taxon>
        <taxon>Basidiomycota</taxon>
        <taxon>Agaricomycotina</taxon>
        <taxon>Agaricomycetes</taxon>
        <taxon>Polyporales</taxon>
        <taxon>Phanerochaetaceae</taxon>
        <taxon>Phanerochaete</taxon>
    </lineage>
</organism>
<reference evidence="2 3" key="1">
    <citation type="submission" date="2021-08" db="EMBL/GenBank/DDBJ databases">
        <title>Draft Genome Sequence of Phanerochaete sordida strain YK-624.</title>
        <authorList>
            <person name="Mori T."/>
            <person name="Dohra H."/>
            <person name="Suzuki T."/>
            <person name="Kawagishi H."/>
            <person name="Hirai H."/>
        </authorList>
    </citation>
    <scope>NUCLEOTIDE SEQUENCE [LARGE SCALE GENOMIC DNA]</scope>
    <source>
        <strain evidence="2 3">YK-624</strain>
    </source>
</reference>
<evidence type="ECO:0000256" key="1">
    <source>
        <dbReference type="SAM" id="MobiDB-lite"/>
    </source>
</evidence>